<dbReference type="PANTHER" id="PTHR11644:SF2">
    <property type="entry name" value="CYTIDINE DEAMINASE"/>
    <property type="match status" value="1"/>
</dbReference>
<dbReference type="InterPro" id="IPR002125">
    <property type="entry name" value="CMP_dCMP_dom"/>
</dbReference>
<dbReference type="PANTHER" id="PTHR11644">
    <property type="entry name" value="CYTIDINE DEAMINASE"/>
    <property type="match status" value="1"/>
</dbReference>
<gene>
    <name evidence="6" type="ORF">BXP70_11325</name>
</gene>
<keyword evidence="3" id="KW-0378">Hydrolase</keyword>
<feature type="domain" description="CMP/dCMP-type deaminase" evidence="5">
    <location>
        <begin position="21"/>
        <end position="157"/>
    </location>
</feature>
<keyword evidence="4" id="KW-0862">Zinc</keyword>
<dbReference type="Gene3D" id="3.40.140.10">
    <property type="entry name" value="Cytidine Deaminase, domain 2"/>
    <property type="match status" value="1"/>
</dbReference>
<dbReference type="OrthoDB" id="9795347at2"/>
<dbReference type="RefSeq" id="WP_086594157.1">
    <property type="nucleotide sequence ID" value="NZ_MTSE01000004.1"/>
</dbReference>
<dbReference type="GO" id="GO:0004126">
    <property type="term" value="F:cytidine deaminase activity"/>
    <property type="evidence" value="ECO:0007669"/>
    <property type="project" value="TreeGrafter"/>
</dbReference>
<dbReference type="GO" id="GO:0072527">
    <property type="term" value="P:pyrimidine-containing compound metabolic process"/>
    <property type="evidence" value="ECO:0007669"/>
    <property type="project" value="UniProtKB-ARBA"/>
</dbReference>
<dbReference type="NCBIfam" id="NF004064">
    <property type="entry name" value="PRK05578.1"/>
    <property type="match status" value="1"/>
</dbReference>
<keyword evidence="7" id="KW-1185">Reference proteome</keyword>
<dbReference type="GO" id="GO:0008270">
    <property type="term" value="F:zinc ion binding"/>
    <property type="evidence" value="ECO:0007669"/>
    <property type="project" value="InterPro"/>
</dbReference>
<evidence type="ECO:0000259" key="5">
    <source>
        <dbReference type="PROSITE" id="PS51747"/>
    </source>
</evidence>
<dbReference type="SUPFAM" id="SSF53927">
    <property type="entry name" value="Cytidine deaminase-like"/>
    <property type="match status" value="1"/>
</dbReference>
<organism evidence="6 7">
    <name type="scientific">Hymenobacter crusticola</name>
    <dbReference type="NCBI Taxonomy" id="1770526"/>
    <lineage>
        <taxon>Bacteria</taxon>
        <taxon>Pseudomonadati</taxon>
        <taxon>Bacteroidota</taxon>
        <taxon>Cytophagia</taxon>
        <taxon>Cytophagales</taxon>
        <taxon>Hymenobacteraceae</taxon>
        <taxon>Hymenobacter</taxon>
    </lineage>
</organism>
<dbReference type="EMBL" id="MTSE01000004">
    <property type="protein sequence ID" value="OUJ74300.1"/>
    <property type="molecule type" value="Genomic_DNA"/>
</dbReference>
<evidence type="ECO:0000256" key="2">
    <source>
        <dbReference type="ARBA" id="ARBA00022723"/>
    </source>
</evidence>
<dbReference type="InterPro" id="IPR016193">
    <property type="entry name" value="Cytidine_deaminase-like"/>
</dbReference>
<dbReference type="PROSITE" id="PS00903">
    <property type="entry name" value="CYT_DCMP_DEAMINASES_1"/>
    <property type="match status" value="1"/>
</dbReference>
<keyword evidence="2" id="KW-0479">Metal-binding</keyword>
<dbReference type="Proteomes" id="UP000194873">
    <property type="component" value="Unassembled WGS sequence"/>
</dbReference>
<proteinExistence type="inferred from homology"/>
<reference evidence="6 7" key="1">
    <citation type="submission" date="2017-01" db="EMBL/GenBank/DDBJ databases">
        <title>A new Hymenobacter.</title>
        <authorList>
            <person name="Liang Y."/>
            <person name="Feng F."/>
        </authorList>
    </citation>
    <scope>NUCLEOTIDE SEQUENCE [LARGE SCALE GENOMIC DNA]</scope>
    <source>
        <strain evidence="6">MIMBbqt21</strain>
    </source>
</reference>
<evidence type="ECO:0000256" key="3">
    <source>
        <dbReference type="ARBA" id="ARBA00022801"/>
    </source>
</evidence>
<evidence type="ECO:0000313" key="6">
    <source>
        <dbReference type="EMBL" id="OUJ74300.1"/>
    </source>
</evidence>
<dbReference type="AlphaFoldDB" id="A0A243WFN1"/>
<dbReference type="CDD" id="cd01283">
    <property type="entry name" value="cytidine_deaminase"/>
    <property type="match status" value="1"/>
</dbReference>
<comment type="similarity">
    <text evidence="1">Belongs to the cytidine and deoxycytidylate deaminase family.</text>
</comment>
<accession>A0A243WFN1</accession>
<dbReference type="GO" id="GO:0055086">
    <property type="term" value="P:nucleobase-containing small molecule metabolic process"/>
    <property type="evidence" value="ECO:0007669"/>
    <property type="project" value="UniProtKB-ARBA"/>
</dbReference>
<protein>
    <submittedName>
        <fullName evidence="6">Cytidine deaminase</fullName>
    </submittedName>
</protein>
<evidence type="ECO:0000256" key="1">
    <source>
        <dbReference type="ARBA" id="ARBA00006576"/>
    </source>
</evidence>
<name>A0A243WFN1_9BACT</name>
<evidence type="ECO:0000256" key="4">
    <source>
        <dbReference type="ARBA" id="ARBA00022833"/>
    </source>
</evidence>
<evidence type="ECO:0000313" key="7">
    <source>
        <dbReference type="Proteomes" id="UP000194873"/>
    </source>
</evidence>
<sequence>MAQLLNVTIQVDVLSSAELTPDEALTWQQARAATDNAYAPFSQFHVGAALLLDNGSVFQGNNQENPAYPSGLCAERTAMFGLAVSQPERRIVGMAVAARPKNGAFVVGMPCGACRQVMADYEVRQGQPIPLLLLGPDDTIYRFRSLADLLPFQFTSENLPPRE</sequence>
<dbReference type="InterPro" id="IPR050202">
    <property type="entry name" value="Cyt/Deoxycyt_deaminase"/>
</dbReference>
<dbReference type="PROSITE" id="PS51747">
    <property type="entry name" value="CYT_DCMP_DEAMINASES_2"/>
    <property type="match status" value="1"/>
</dbReference>
<dbReference type="GO" id="GO:0005829">
    <property type="term" value="C:cytosol"/>
    <property type="evidence" value="ECO:0007669"/>
    <property type="project" value="TreeGrafter"/>
</dbReference>
<dbReference type="GO" id="GO:0042802">
    <property type="term" value="F:identical protein binding"/>
    <property type="evidence" value="ECO:0007669"/>
    <property type="project" value="UniProtKB-ARBA"/>
</dbReference>
<comment type="caution">
    <text evidence="6">The sequence shown here is derived from an EMBL/GenBank/DDBJ whole genome shotgun (WGS) entry which is preliminary data.</text>
</comment>
<dbReference type="Pfam" id="PF00383">
    <property type="entry name" value="dCMP_cyt_deam_1"/>
    <property type="match status" value="1"/>
</dbReference>
<dbReference type="InterPro" id="IPR016192">
    <property type="entry name" value="APOBEC/CMP_deaminase_Zn-bd"/>
</dbReference>